<gene>
    <name evidence="6" type="primary">bchM</name>
    <name evidence="6" type="ORF">LNAOJCKE_3873</name>
</gene>
<keyword evidence="2" id="KW-0808">Transferase</keyword>
<evidence type="ECO:0000256" key="2">
    <source>
        <dbReference type="ARBA" id="ARBA00022679"/>
    </source>
</evidence>
<protein>
    <recommendedName>
        <fullName evidence="4">Magnesium protoporphyrin IX methyltransferase</fullName>
        <ecNumber evidence="4">2.1.1.11</ecNumber>
    </recommendedName>
</protein>
<dbReference type="CDD" id="cd02440">
    <property type="entry name" value="AdoMet_MTases"/>
    <property type="match status" value="1"/>
</dbReference>
<dbReference type="Proteomes" id="UP001055039">
    <property type="component" value="Unassembled WGS sequence"/>
</dbReference>
<dbReference type="EMBL" id="BPRC01000016">
    <property type="protein sequence ID" value="GJE66653.1"/>
    <property type="molecule type" value="Genomic_DNA"/>
</dbReference>
<dbReference type="InterPro" id="IPR010940">
    <property type="entry name" value="Mg_prot_MeTrfase_C"/>
</dbReference>
<dbReference type="RefSeq" id="WP_238226508.1">
    <property type="nucleotide sequence ID" value="NZ_BAAADH010000022.1"/>
</dbReference>
<reference evidence="6" key="2">
    <citation type="submission" date="2021-08" db="EMBL/GenBank/DDBJ databases">
        <authorList>
            <person name="Tani A."/>
            <person name="Ola A."/>
            <person name="Ogura Y."/>
            <person name="Katsura K."/>
            <person name="Hayashi T."/>
        </authorList>
    </citation>
    <scope>NUCLEOTIDE SEQUENCE</scope>
    <source>
        <strain evidence="6">NBRC 15686</strain>
    </source>
</reference>
<evidence type="ECO:0000256" key="4">
    <source>
        <dbReference type="NCBIfam" id="TIGR02021"/>
    </source>
</evidence>
<evidence type="ECO:0000313" key="6">
    <source>
        <dbReference type="EMBL" id="GJE66653.1"/>
    </source>
</evidence>
<dbReference type="InterPro" id="IPR029063">
    <property type="entry name" value="SAM-dependent_MTases_sf"/>
</dbReference>
<evidence type="ECO:0000256" key="1">
    <source>
        <dbReference type="ARBA" id="ARBA00022603"/>
    </source>
</evidence>
<dbReference type="SUPFAM" id="SSF53335">
    <property type="entry name" value="S-adenosyl-L-methionine-dependent methyltransferases"/>
    <property type="match status" value="1"/>
</dbReference>
<dbReference type="InterPro" id="IPR010251">
    <property type="entry name" value="Mg_prot_MeTrfase"/>
</dbReference>
<comment type="caution">
    <text evidence="6">The sequence shown here is derived from an EMBL/GenBank/DDBJ whole genome shotgun (WGS) entry which is preliminary data.</text>
</comment>
<evidence type="ECO:0000256" key="3">
    <source>
        <dbReference type="ARBA" id="ARBA00022691"/>
    </source>
</evidence>
<name>A0ABQ4UJ90_9HYPH</name>
<dbReference type="NCBIfam" id="TIGR02021">
    <property type="entry name" value="BchM-ChlM"/>
    <property type="match status" value="1"/>
</dbReference>
<dbReference type="EC" id="2.1.1.11" evidence="4"/>
<dbReference type="PANTHER" id="PTHR43464:SF19">
    <property type="entry name" value="UBIQUINONE BIOSYNTHESIS O-METHYLTRANSFERASE, MITOCHONDRIAL"/>
    <property type="match status" value="1"/>
</dbReference>
<sequence length="243" mass="26271">MSTPYLTRRSQLETYFDRTAVEAWSRLTSDAPVSKIRATVRAGRDTMRANLLGWLPADLTGLRLLDAGCGTGALAVEAARRGAEVTAIDVSPTLIGLARERLPTIPGPGSVTFRVGDMLDPWLGRFDHVVAMDSLIHYQAPDIVRALAELSLRTDGSLLFTVAPRTVLLTIMHTAGKLFPKADRAPAIVPITESGLRRRIGGERALARFAVARTHRVNSGFYLSNAIELRKTASPATESGAAR</sequence>
<dbReference type="PROSITE" id="PS51556">
    <property type="entry name" value="SAM_MT_MG_PIX"/>
    <property type="match status" value="1"/>
</dbReference>
<accession>A0ABQ4UJ90</accession>
<feature type="domain" description="Magnesium-protoporphyrin IX methyltransferase C-terminal" evidence="5">
    <location>
        <begin position="131"/>
        <end position="230"/>
    </location>
</feature>
<evidence type="ECO:0000259" key="5">
    <source>
        <dbReference type="Pfam" id="PF07109"/>
    </source>
</evidence>
<keyword evidence="7" id="KW-1185">Reference proteome</keyword>
<evidence type="ECO:0000313" key="7">
    <source>
        <dbReference type="Proteomes" id="UP001055039"/>
    </source>
</evidence>
<keyword evidence="3" id="KW-0949">S-adenosyl-L-methionine</keyword>
<proteinExistence type="predicted"/>
<keyword evidence="1" id="KW-0489">Methyltransferase</keyword>
<organism evidence="6 7">
    <name type="scientific">Methylorubrum aminovorans</name>
    <dbReference type="NCBI Taxonomy" id="269069"/>
    <lineage>
        <taxon>Bacteria</taxon>
        <taxon>Pseudomonadati</taxon>
        <taxon>Pseudomonadota</taxon>
        <taxon>Alphaproteobacteria</taxon>
        <taxon>Hyphomicrobiales</taxon>
        <taxon>Methylobacteriaceae</taxon>
        <taxon>Methylorubrum</taxon>
    </lineage>
</organism>
<dbReference type="PANTHER" id="PTHR43464">
    <property type="entry name" value="METHYLTRANSFERASE"/>
    <property type="match status" value="1"/>
</dbReference>
<dbReference type="Pfam" id="PF03602">
    <property type="entry name" value="Cons_hypoth95"/>
    <property type="match status" value="1"/>
</dbReference>
<dbReference type="Gene3D" id="3.40.50.150">
    <property type="entry name" value="Vaccinia Virus protein VP39"/>
    <property type="match status" value="1"/>
</dbReference>
<dbReference type="Pfam" id="PF07109">
    <property type="entry name" value="Mg-por_mtran_C"/>
    <property type="match status" value="1"/>
</dbReference>
<reference evidence="6" key="1">
    <citation type="journal article" date="2021" name="Front. Microbiol.">
        <title>Comprehensive Comparative Genomics and Phenotyping of Methylobacterium Species.</title>
        <authorList>
            <person name="Alessa O."/>
            <person name="Ogura Y."/>
            <person name="Fujitani Y."/>
            <person name="Takami H."/>
            <person name="Hayashi T."/>
            <person name="Sahin N."/>
            <person name="Tani A."/>
        </authorList>
    </citation>
    <scope>NUCLEOTIDE SEQUENCE</scope>
    <source>
        <strain evidence="6">NBRC 15686</strain>
    </source>
</reference>